<dbReference type="EMBL" id="LSRX01000490">
    <property type="protein sequence ID" value="OLP95797.1"/>
    <property type="molecule type" value="Genomic_DNA"/>
</dbReference>
<gene>
    <name evidence="2" type="primary">spa</name>
    <name evidence="2" type="ORF">AK812_SmicGene22025</name>
</gene>
<reference evidence="2 3" key="1">
    <citation type="submission" date="2016-02" db="EMBL/GenBank/DDBJ databases">
        <title>Genome analysis of coral dinoflagellate symbionts highlights evolutionary adaptations to a symbiotic lifestyle.</title>
        <authorList>
            <person name="Aranda M."/>
            <person name="Li Y."/>
            <person name="Liew Y.J."/>
            <person name="Baumgarten S."/>
            <person name="Simakov O."/>
            <person name="Wilson M."/>
            <person name="Piel J."/>
            <person name="Ashoor H."/>
            <person name="Bougouffa S."/>
            <person name="Bajic V.B."/>
            <person name="Ryu T."/>
            <person name="Ravasi T."/>
            <person name="Bayer T."/>
            <person name="Micklem G."/>
            <person name="Kim H."/>
            <person name="Bhak J."/>
            <person name="Lajeunesse T.C."/>
            <person name="Voolstra C.R."/>
        </authorList>
    </citation>
    <scope>NUCLEOTIDE SEQUENCE [LARGE SCALE GENOMIC DNA]</scope>
    <source>
        <strain evidence="2 3">CCMP2467</strain>
    </source>
</reference>
<evidence type="ECO:0000256" key="1">
    <source>
        <dbReference type="SAM" id="MobiDB-lite"/>
    </source>
</evidence>
<organism evidence="2 3">
    <name type="scientific">Symbiodinium microadriaticum</name>
    <name type="common">Dinoflagellate</name>
    <name type="synonym">Zooxanthella microadriatica</name>
    <dbReference type="NCBI Taxonomy" id="2951"/>
    <lineage>
        <taxon>Eukaryota</taxon>
        <taxon>Sar</taxon>
        <taxon>Alveolata</taxon>
        <taxon>Dinophyceae</taxon>
        <taxon>Suessiales</taxon>
        <taxon>Symbiodiniaceae</taxon>
        <taxon>Symbiodinium</taxon>
    </lineage>
</organism>
<evidence type="ECO:0000313" key="2">
    <source>
        <dbReference type="EMBL" id="OLP95797.1"/>
    </source>
</evidence>
<dbReference type="Proteomes" id="UP000186817">
    <property type="component" value="Unassembled WGS sequence"/>
</dbReference>
<feature type="region of interest" description="Disordered" evidence="1">
    <location>
        <begin position="35"/>
        <end position="61"/>
    </location>
</feature>
<accession>A0A1Q9DKU1</accession>
<keyword evidence="3" id="KW-1185">Reference proteome</keyword>
<feature type="region of interest" description="Disordered" evidence="1">
    <location>
        <begin position="892"/>
        <end position="921"/>
    </location>
</feature>
<proteinExistence type="predicted"/>
<comment type="caution">
    <text evidence="2">The sequence shown here is derived from an EMBL/GenBank/DDBJ whole genome shotgun (WGS) entry which is preliminary data.</text>
</comment>
<dbReference type="OrthoDB" id="10071890at2759"/>
<dbReference type="AlphaFoldDB" id="A0A1Q9DKU1"/>
<protein>
    <submittedName>
        <fullName evidence="2">Immunoglobulin G-binding protein A</fullName>
    </submittedName>
</protein>
<name>A0A1Q9DKU1_SYMMI</name>
<sequence length="921" mass="101118">MSVDMAFCTSVSQMEVVPSAIRVVLQDGLRMEGSWHGLSQNRSSMRPRDGEEGAEGFESDKLSPLKMKSSQCVVTRQGSSGPSGSGKFDAIQGIIIVARPVIKKDLGLRLKEHADTDHRAEPAFLDLMQVRGAAAVVLSGAKIASLALVEVHLLLDEVVNVNVCSAAARDEQSQNKFHEDRGCHLTATGALTEQEAAVKSLHDQDRHVEDYVDDLSEGVHSRPAARSPNLQAPIIELSFLYLERRRLGKRRQGHGPVPRLHGRSDVVLSEALLADKDTASDARGVAGGEPLPSSIDIEEDRVSSAFGVLLAKVLCNAFKALKKTQSNNGGAVAMPTASDVRCNCTFLAEDGLAQFTALSLDFKAAHKGTALTTDTSRIRRADPHRAEMHLRQASKFVLEWLRLCFAQEQPLLSLVGAYIAQPISAADGFADPQWQSRDWTYEAGSQHSIGLLLVQSSFSVEEVVRMQCDANGWMDGWMDGWMEGRKEGRKEGWKDGRMEGWKDGRMEGWKDGRMEGWKDGWMDGWKDGRMEGWKDGRMEGWKDGRMEGSLRKRPPAKVRGLKAEPEQRGDLISVLVPGMRATLLALVVAFALAVLDRLDNWTGTVSNTWRLFRIDSISSRRCLVLWRPVLGPSSEELAGLGKKFQDLLGGAVKRFIASPGRDAVDPEELLAVVPAVQPTKVRITNKVGGEAMQEPLWTICCTRESRTGPDCIDLLEELLKILSSSVLDSEVRSEADLAEKFPRVGGWVKKGHVHLLARSWPLHPDFGSCTQGHGRVLAHDGAEWHGAGLFYDGAQAVEVCPGTSILRFVLRFAAFASLACAPLLLSMWPIFPDHAVLLQRFGVQGTTVCPVNSLAAMSRPFSKPSARSRRTASFRERSTAHSCELRAATRAEMKTHSLQTSPRTPRLMRASEQDGPVPTLF</sequence>
<evidence type="ECO:0000313" key="3">
    <source>
        <dbReference type="Proteomes" id="UP000186817"/>
    </source>
</evidence>